<comment type="similarity">
    <text evidence="3 12 13">Belongs to the DapA family.</text>
</comment>
<dbReference type="Pfam" id="PF00701">
    <property type="entry name" value="DHDPS"/>
    <property type="match status" value="1"/>
</dbReference>
<feature type="binding site" evidence="12 15">
    <location>
        <position position="206"/>
    </location>
    <ligand>
        <name>pyruvate</name>
        <dbReference type="ChEBI" id="CHEBI:15361"/>
    </ligand>
</feature>
<comment type="subunit">
    <text evidence="12">Homotetramer; dimer of dimers.</text>
</comment>
<keyword evidence="5 12" id="KW-0963">Cytoplasm</keyword>
<feature type="site" description="Part of a proton relay during catalysis" evidence="12">
    <location>
        <position position="45"/>
    </location>
</feature>
<evidence type="ECO:0000256" key="4">
    <source>
        <dbReference type="ARBA" id="ARBA00012086"/>
    </source>
</evidence>
<comment type="subcellular location">
    <subcellularLocation>
        <location evidence="12">Cytoplasm</location>
    </subcellularLocation>
</comment>
<dbReference type="NCBIfam" id="TIGR00674">
    <property type="entry name" value="dapA"/>
    <property type="match status" value="1"/>
</dbReference>
<dbReference type="UniPathway" id="UPA00034">
    <property type="reaction ID" value="UER00017"/>
</dbReference>
<keyword evidence="8 12" id="KW-0457">Lysine biosynthesis</keyword>
<evidence type="ECO:0000256" key="7">
    <source>
        <dbReference type="ARBA" id="ARBA00022915"/>
    </source>
</evidence>
<evidence type="ECO:0000256" key="1">
    <source>
        <dbReference type="ARBA" id="ARBA00003294"/>
    </source>
</evidence>
<feature type="active site" description="Schiff-base intermediate with substrate" evidence="12 14">
    <location>
        <position position="163"/>
    </location>
</feature>
<name>A0A810PV63_9FIRM</name>
<evidence type="ECO:0000256" key="13">
    <source>
        <dbReference type="PIRNR" id="PIRNR001365"/>
    </source>
</evidence>
<evidence type="ECO:0000256" key="8">
    <source>
        <dbReference type="ARBA" id="ARBA00023154"/>
    </source>
</evidence>
<dbReference type="CDD" id="cd00408">
    <property type="entry name" value="DHDPS-like"/>
    <property type="match status" value="1"/>
</dbReference>
<evidence type="ECO:0000256" key="12">
    <source>
        <dbReference type="HAMAP-Rule" id="MF_00418"/>
    </source>
</evidence>
<comment type="caution">
    <text evidence="12">Lacks conserved residue(s) required for the propagation of feature annotation.</text>
</comment>
<dbReference type="PIRSF" id="PIRSF001365">
    <property type="entry name" value="DHDPS"/>
    <property type="match status" value="1"/>
</dbReference>
<dbReference type="PANTHER" id="PTHR12128:SF66">
    <property type="entry name" value="4-HYDROXY-2-OXOGLUTARATE ALDOLASE, MITOCHONDRIAL"/>
    <property type="match status" value="1"/>
</dbReference>
<keyword evidence="6 12" id="KW-0028">Amino-acid biosynthesis</keyword>
<dbReference type="SUPFAM" id="SSF51569">
    <property type="entry name" value="Aldolase"/>
    <property type="match status" value="1"/>
</dbReference>
<evidence type="ECO:0000256" key="9">
    <source>
        <dbReference type="ARBA" id="ARBA00023239"/>
    </source>
</evidence>
<dbReference type="EMBL" id="AP023415">
    <property type="protein sequence ID" value="BCK78155.1"/>
    <property type="molecule type" value="Genomic_DNA"/>
</dbReference>
<dbReference type="SMART" id="SM01130">
    <property type="entry name" value="DHDPS"/>
    <property type="match status" value="1"/>
</dbReference>
<comment type="caution">
    <text evidence="12">Was originally thought to be a dihydrodipicolinate synthase (DHDPS), catalyzing the condensation of (S)-aspartate-beta-semialdehyde [(S)-ASA] and pyruvate to dihydrodipicolinate (DHDP). However, it was shown in E.coli that the product of the enzymatic reaction is not dihydrodipicolinate but in fact (4S)-4-hydroxy-2,3,4,5-tetrahydro-(2S)-dipicolinic acid (HTPA), and that the consecutive dehydration reaction leading to DHDP is not spontaneous but catalyzed by DapB.</text>
</comment>
<dbReference type="AlphaFoldDB" id="A0A810PV63"/>
<evidence type="ECO:0000256" key="10">
    <source>
        <dbReference type="ARBA" id="ARBA00023270"/>
    </source>
</evidence>
<dbReference type="GO" id="GO:0009089">
    <property type="term" value="P:lysine biosynthetic process via diaminopimelate"/>
    <property type="evidence" value="ECO:0007669"/>
    <property type="project" value="UniProtKB-UniRule"/>
</dbReference>
<evidence type="ECO:0000313" key="16">
    <source>
        <dbReference type="EMBL" id="BCK78155.1"/>
    </source>
</evidence>
<dbReference type="PROSITE" id="PS00666">
    <property type="entry name" value="DHDPS_2"/>
    <property type="match status" value="1"/>
</dbReference>
<keyword evidence="17" id="KW-1185">Reference proteome</keyword>
<organism evidence="16 17">
    <name type="scientific">Vescimonas fastidiosa</name>
    <dbReference type="NCBI Taxonomy" id="2714353"/>
    <lineage>
        <taxon>Bacteria</taxon>
        <taxon>Bacillati</taxon>
        <taxon>Bacillota</taxon>
        <taxon>Clostridia</taxon>
        <taxon>Eubacteriales</taxon>
        <taxon>Oscillospiraceae</taxon>
        <taxon>Vescimonas</taxon>
    </lineage>
</organism>
<dbReference type="EC" id="4.3.3.7" evidence="4 12"/>
<evidence type="ECO:0000313" key="17">
    <source>
        <dbReference type="Proteomes" id="UP000681343"/>
    </source>
</evidence>
<dbReference type="InterPro" id="IPR013785">
    <property type="entry name" value="Aldolase_TIM"/>
</dbReference>
<keyword evidence="7 12" id="KW-0220">Diaminopimelate biosynthesis</keyword>
<accession>A0A810PV63</accession>
<evidence type="ECO:0000256" key="14">
    <source>
        <dbReference type="PIRSR" id="PIRSR001365-1"/>
    </source>
</evidence>
<reference evidence="16" key="1">
    <citation type="submission" date="2020-09" db="EMBL/GenBank/DDBJ databases">
        <title>New species isolated from human feces.</title>
        <authorList>
            <person name="Kitahara M."/>
            <person name="Shigeno Y."/>
            <person name="Shime M."/>
            <person name="Matsumoto Y."/>
            <person name="Nakamura S."/>
            <person name="Motooka D."/>
            <person name="Fukuoka S."/>
            <person name="Nishikawa H."/>
            <person name="Benno Y."/>
        </authorList>
    </citation>
    <scope>NUCLEOTIDE SEQUENCE</scope>
    <source>
        <strain evidence="16">MM35</strain>
    </source>
</reference>
<evidence type="ECO:0000256" key="15">
    <source>
        <dbReference type="PIRSR" id="PIRSR001365-2"/>
    </source>
</evidence>
<evidence type="ECO:0000256" key="11">
    <source>
        <dbReference type="ARBA" id="ARBA00047836"/>
    </source>
</evidence>
<dbReference type="GO" id="GO:0008840">
    <property type="term" value="F:4-hydroxy-tetrahydrodipicolinate synthase activity"/>
    <property type="evidence" value="ECO:0007669"/>
    <property type="project" value="UniProtKB-UniRule"/>
</dbReference>
<dbReference type="PRINTS" id="PR00146">
    <property type="entry name" value="DHPICSNTHASE"/>
</dbReference>
<keyword evidence="10 12" id="KW-0704">Schiff base</keyword>
<evidence type="ECO:0000256" key="5">
    <source>
        <dbReference type="ARBA" id="ARBA00022490"/>
    </source>
</evidence>
<evidence type="ECO:0000256" key="3">
    <source>
        <dbReference type="ARBA" id="ARBA00007592"/>
    </source>
</evidence>
<gene>
    <name evidence="16" type="primary">dapA4</name>
    <name evidence="12" type="synonym">dapA</name>
    <name evidence="16" type="ORF">MM35RIKEN_03470</name>
</gene>
<dbReference type="GO" id="GO:0005737">
    <property type="term" value="C:cytoplasm"/>
    <property type="evidence" value="ECO:0007669"/>
    <property type="project" value="UniProtKB-SubCell"/>
</dbReference>
<comment type="catalytic activity">
    <reaction evidence="11 12">
        <text>L-aspartate 4-semialdehyde + pyruvate = (2S,4S)-4-hydroxy-2,3,4,5-tetrahydrodipicolinate + H2O + H(+)</text>
        <dbReference type="Rhea" id="RHEA:34171"/>
        <dbReference type="ChEBI" id="CHEBI:15361"/>
        <dbReference type="ChEBI" id="CHEBI:15377"/>
        <dbReference type="ChEBI" id="CHEBI:15378"/>
        <dbReference type="ChEBI" id="CHEBI:67139"/>
        <dbReference type="ChEBI" id="CHEBI:537519"/>
        <dbReference type="EC" id="4.3.3.7"/>
    </reaction>
</comment>
<dbReference type="InterPro" id="IPR005263">
    <property type="entry name" value="DapA"/>
</dbReference>
<feature type="active site" description="Proton donor/acceptor" evidence="12 14">
    <location>
        <position position="134"/>
    </location>
</feature>
<comment type="pathway">
    <text evidence="2 12">Amino-acid biosynthesis; L-lysine biosynthesis via DAP pathway; (S)-tetrahydrodipicolinate from L-aspartate: step 3/4.</text>
</comment>
<dbReference type="KEGG" id="vfa:MM35RIKEN_03470"/>
<dbReference type="PANTHER" id="PTHR12128">
    <property type="entry name" value="DIHYDRODIPICOLINATE SYNTHASE"/>
    <property type="match status" value="1"/>
</dbReference>
<dbReference type="HAMAP" id="MF_00418">
    <property type="entry name" value="DapA"/>
    <property type="match status" value="1"/>
</dbReference>
<protein>
    <recommendedName>
        <fullName evidence="4 12">4-hydroxy-tetrahydrodipicolinate synthase</fullName>
        <shortName evidence="12">HTPA synthase</shortName>
        <ecNumber evidence="4 12">4.3.3.7</ecNumber>
    </recommendedName>
</protein>
<evidence type="ECO:0000256" key="2">
    <source>
        <dbReference type="ARBA" id="ARBA00005120"/>
    </source>
</evidence>
<proteinExistence type="inferred from homology"/>
<comment type="function">
    <text evidence="1 12">Catalyzes the condensation of (S)-aspartate-beta-semialdehyde [(S)-ASA] and pyruvate to 4-hydroxy-tetrahydrodipicolinate (HTPA).</text>
</comment>
<dbReference type="Proteomes" id="UP000681343">
    <property type="component" value="Chromosome"/>
</dbReference>
<dbReference type="InterPro" id="IPR020625">
    <property type="entry name" value="Schiff_base-form_aldolases_AS"/>
</dbReference>
<evidence type="ECO:0000256" key="6">
    <source>
        <dbReference type="ARBA" id="ARBA00022605"/>
    </source>
</evidence>
<dbReference type="InterPro" id="IPR002220">
    <property type="entry name" value="DapA-like"/>
</dbReference>
<dbReference type="Gene3D" id="3.20.20.70">
    <property type="entry name" value="Aldolase class I"/>
    <property type="match status" value="1"/>
</dbReference>
<dbReference type="GO" id="GO:0019877">
    <property type="term" value="P:diaminopimelate biosynthetic process"/>
    <property type="evidence" value="ECO:0007669"/>
    <property type="project" value="UniProtKB-UniRule"/>
</dbReference>
<dbReference type="RefSeq" id="WP_212818725.1">
    <property type="nucleotide sequence ID" value="NZ_AP023415.1"/>
</dbReference>
<sequence length="297" mass="32481">MEIKGIIAAMATAMYEDGSINESEIRNQVNRHIRAGVDGIFCLGTNGEFYILSTEEKKQVMRICVDEARGRVPVYAGTGCVGTQDTIDLSLAAQEIGVDVLSVITPYFAALNQEELYRHYADIAAAVTLPIVMYNIPMRTGCAIEPETVSRLAKDFSNIRGVKDSSGKFENILAYIHGTDPEHFSVLSGNDALILKTLQNGGKGGITAVANILPEMMVSIYQNWKKGDMAAAEAAQQGIQPIRDCFKYGNPNSIVKRAANLIGQPLGPCRKPFGMVSEETDRAILDTIDRYYAAYKR</sequence>
<keyword evidence="9 12" id="KW-0456">Lyase</keyword>